<evidence type="ECO:0000313" key="4">
    <source>
        <dbReference type="EMBL" id="TCW39700.1"/>
    </source>
</evidence>
<dbReference type="GO" id="GO:0000166">
    <property type="term" value="F:nucleotide binding"/>
    <property type="evidence" value="ECO:0007669"/>
    <property type="project" value="UniProtKB-KW"/>
</dbReference>
<dbReference type="Gene3D" id="3.10.20.30">
    <property type="match status" value="1"/>
</dbReference>
<proteinExistence type="inferred from homology"/>
<dbReference type="InterPro" id="IPR010038">
    <property type="entry name" value="MoaD_arc-typ"/>
</dbReference>
<protein>
    <recommendedName>
        <fullName evidence="3">Molybdopterin synthase sulfur carrier subunit</fullName>
    </recommendedName>
</protein>
<comment type="similarity">
    <text evidence="2">Belongs to the MoaD family.</text>
</comment>
<dbReference type="PANTHER" id="PTHR33359">
    <property type="entry name" value="MOLYBDOPTERIN SYNTHASE SULFUR CARRIER SUBUNIT"/>
    <property type="match status" value="1"/>
</dbReference>
<reference evidence="4 5" key="1">
    <citation type="submission" date="2019-03" db="EMBL/GenBank/DDBJ databases">
        <title>Genomic Encyclopedia of Type Strains, Phase IV (KMG-IV): sequencing the most valuable type-strain genomes for metagenomic binning, comparative biology and taxonomic classification.</title>
        <authorList>
            <person name="Goeker M."/>
        </authorList>
    </citation>
    <scope>NUCLEOTIDE SEQUENCE [LARGE SCALE GENOMIC DNA]</scope>
    <source>
        <strain evidence="4 5">DSM 203</strain>
    </source>
</reference>
<gene>
    <name evidence="4" type="ORF">EDC29_101114</name>
</gene>
<keyword evidence="1" id="KW-0547">Nucleotide-binding</keyword>
<comment type="caution">
    <text evidence="4">The sequence shown here is derived from an EMBL/GenBank/DDBJ whole genome shotgun (WGS) entry which is preliminary data.</text>
</comment>
<dbReference type="NCBIfam" id="TIGR01687">
    <property type="entry name" value="moaD_arch"/>
    <property type="match status" value="1"/>
</dbReference>
<dbReference type="GO" id="GO:1990133">
    <property type="term" value="C:molybdopterin adenylyltransferase complex"/>
    <property type="evidence" value="ECO:0007669"/>
    <property type="project" value="TreeGrafter"/>
</dbReference>
<dbReference type="InterPro" id="IPR003749">
    <property type="entry name" value="ThiS/MoaD-like"/>
</dbReference>
<sequence>MIHVRYFASLRERIGRDEERIELPAGVDTLGALVTHLSARGAPWREALEATPRLMMARNHTLARAETEISDGDEIGLFPPVTGG</sequence>
<organism evidence="4 5">
    <name type="scientific">Marichromatium gracile</name>
    <name type="common">Chromatium gracile</name>
    <dbReference type="NCBI Taxonomy" id="1048"/>
    <lineage>
        <taxon>Bacteria</taxon>
        <taxon>Pseudomonadati</taxon>
        <taxon>Pseudomonadota</taxon>
        <taxon>Gammaproteobacteria</taxon>
        <taxon>Chromatiales</taxon>
        <taxon>Chromatiaceae</taxon>
        <taxon>Marichromatium</taxon>
    </lineage>
</organism>
<dbReference type="GO" id="GO:0006777">
    <property type="term" value="P:Mo-molybdopterin cofactor biosynthetic process"/>
    <property type="evidence" value="ECO:0007669"/>
    <property type="project" value="InterPro"/>
</dbReference>
<dbReference type="EMBL" id="SMDC01000001">
    <property type="protein sequence ID" value="TCW39700.1"/>
    <property type="molecule type" value="Genomic_DNA"/>
</dbReference>
<evidence type="ECO:0000313" key="5">
    <source>
        <dbReference type="Proteomes" id="UP000295247"/>
    </source>
</evidence>
<dbReference type="InterPro" id="IPR044672">
    <property type="entry name" value="MOCS2A"/>
</dbReference>
<dbReference type="CDD" id="cd00754">
    <property type="entry name" value="Ubl_MoaD"/>
    <property type="match status" value="1"/>
</dbReference>
<dbReference type="SUPFAM" id="SSF54285">
    <property type="entry name" value="MoaD/ThiS"/>
    <property type="match status" value="1"/>
</dbReference>
<dbReference type="InterPro" id="IPR016155">
    <property type="entry name" value="Mopterin_synth/thiamin_S_b"/>
</dbReference>
<accession>A0A4V2WAK8</accession>
<dbReference type="Pfam" id="PF02597">
    <property type="entry name" value="ThiS"/>
    <property type="match status" value="1"/>
</dbReference>
<dbReference type="InterPro" id="IPR012675">
    <property type="entry name" value="Beta-grasp_dom_sf"/>
</dbReference>
<dbReference type="PANTHER" id="PTHR33359:SF1">
    <property type="entry name" value="MOLYBDOPTERIN SYNTHASE SULFUR CARRIER SUBUNIT"/>
    <property type="match status" value="1"/>
</dbReference>
<dbReference type="NCBIfam" id="TIGR01682">
    <property type="entry name" value="moaD"/>
    <property type="match status" value="1"/>
</dbReference>
<dbReference type="Proteomes" id="UP000295247">
    <property type="component" value="Unassembled WGS sequence"/>
</dbReference>
<evidence type="ECO:0000256" key="2">
    <source>
        <dbReference type="ARBA" id="ARBA00024200"/>
    </source>
</evidence>
<dbReference type="RefSeq" id="WP_123139235.1">
    <property type="nucleotide sequence ID" value="NZ_NRRH01000002.1"/>
</dbReference>
<evidence type="ECO:0000256" key="1">
    <source>
        <dbReference type="ARBA" id="ARBA00022741"/>
    </source>
</evidence>
<name>A0A4V2WAK8_MARGR</name>
<dbReference type="AlphaFoldDB" id="A0A4V2WAK8"/>
<evidence type="ECO:0000256" key="3">
    <source>
        <dbReference type="ARBA" id="ARBA00024247"/>
    </source>
</evidence>